<evidence type="ECO:0000313" key="1">
    <source>
        <dbReference type="EMBL" id="TDY64297.1"/>
    </source>
</evidence>
<keyword evidence="1" id="KW-0378">Hydrolase</keyword>
<reference evidence="1 2" key="1">
    <citation type="submission" date="2019-03" db="EMBL/GenBank/DDBJ databases">
        <title>Genomic Encyclopedia of Type Strains, Phase III (KMG-III): the genomes of soil and plant-associated and newly described type strains.</title>
        <authorList>
            <person name="Whitman W."/>
        </authorList>
    </citation>
    <scope>NUCLEOTIDE SEQUENCE [LARGE SCALE GENOMIC DNA]</scope>
    <source>
        <strain evidence="1 2">CECT 8301</strain>
    </source>
</reference>
<comment type="caution">
    <text evidence="1">The sequence shown here is derived from an EMBL/GenBank/DDBJ whole genome shotgun (WGS) entry which is preliminary data.</text>
</comment>
<dbReference type="RefSeq" id="WP_133966608.1">
    <property type="nucleotide sequence ID" value="NZ_SORL01000007.1"/>
</dbReference>
<dbReference type="Proteomes" id="UP000294824">
    <property type="component" value="Unassembled WGS sequence"/>
</dbReference>
<gene>
    <name evidence="1" type="ORF">DFQ06_1205</name>
</gene>
<dbReference type="AlphaFoldDB" id="A0A4R8MI63"/>
<dbReference type="InterPro" id="IPR008969">
    <property type="entry name" value="CarboxyPept-like_regulatory"/>
</dbReference>
<dbReference type="SUPFAM" id="SSF49464">
    <property type="entry name" value="Carboxypeptidase regulatory domain-like"/>
    <property type="match status" value="1"/>
</dbReference>
<dbReference type="GO" id="GO:0004180">
    <property type="term" value="F:carboxypeptidase activity"/>
    <property type="evidence" value="ECO:0007669"/>
    <property type="project" value="UniProtKB-KW"/>
</dbReference>
<evidence type="ECO:0000313" key="2">
    <source>
        <dbReference type="Proteomes" id="UP000294824"/>
    </source>
</evidence>
<dbReference type="EMBL" id="SORL01000007">
    <property type="protein sequence ID" value="TDY64297.1"/>
    <property type="molecule type" value="Genomic_DNA"/>
</dbReference>
<keyword evidence="2" id="KW-1185">Reference proteome</keyword>
<proteinExistence type="predicted"/>
<organism evidence="1 2">
    <name type="scientific">Algibacter lectus</name>
    <dbReference type="NCBI Taxonomy" id="221126"/>
    <lineage>
        <taxon>Bacteria</taxon>
        <taxon>Pseudomonadati</taxon>
        <taxon>Bacteroidota</taxon>
        <taxon>Flavobacteriia</taxon>
        <taxon>Flavobacteriales</taxon>
        <taxon>Flavobacteriaceae</taxon>
        <taxon>Algibacter</taxon>
    </lineage>
</organism>
<sequence length="401" mass="46687">MVYITRAQNDNIFNTILKNLFPLLIITLFFLTPTIGQSQEGKVEIDGIILDETNFPVPYAAVGIVEKYLGTSSTEDGEFSMLVTKGELQDSLSISCLGYDTIKIKVEDYLNQEEKKIVLVESVFEMDEIKLLNPLEYVLNAQKSLKENTISTPHKIEMLYRRAATEGGRSKFLVENYIKIRDRGPAYPLGVVEVAEARKSADYRIWKRVQWTHSINHMANGNPLRPSEKQPNLKKFTWKKIGDSSYEGEDVLILEGTGKKQWNKIKLYIGIDTYSVYRIEKQKALYIYQKHQNGKLYLSYYANEWGFQRDMIPEQYWNTEAEKMSYRLEAFVYNIEIDKKKIRIKSFGDDSDMGSLDLPYHPQFWRNLSMPPDTKFYKKIKSELESNYGVPLEKQFELINK</sequence>
<dbReference type="Pfam" id="PF13715">
    <property type="entry name" value="CarbopepD_reg_2"/>
    <property type="match status" value="1"/>
</dbReference>
<keyword evidence="1" id="KW-0121">Carboxypeptidase</keyword>
<accession>A0A4R8MI63</accession>
<keyword evidence="1" id="KW-0645">Protease</keyword>
<name>A0A4R8MI63_9FLAO</name>
<protein>
    <submittedName>
        <fullName evidence="1">Carboxypeptidase-like protein</fullName>
    </submittedName>
</protein>